<gene>
    <name evidence="1" type="ORF">D9758_010581</name>
</gene>
<protein>
    <submittedName>
        <fullName evidence="1">Uncharacterized protein</fullName>
    </submittedName>
</protein>
<dbReference type="AlphaFoldDB" id="A0A8H5FYW2"/>
<evidence type="ECO:0000313" key="1">
    <source>
        <dbReference type="EMBL" id="KAF5353803.1"/>
    </source>
</evidence>
<comment type="caution">
    <text evidence="1">The sequence shown here is derived from an EMBL/GenBank/DDBJ whole genome shotgun (WGS) entry which is preliminary data.</text>
</comment>
<evidence type="ECO:0000313" key="2">
    <source>
        <dbReference type="Proteomes" id="UP000559256"/>
    </source>
</evidence>
<name>A0A8H5FYW2_9AGAR</name>
<proteinExistence type="predicted"/>
<keyword evidence="2" id="KW-1185">Reference proteome</keyword>
<sequence length="262" mass="30239">MKPEKPIKSYRQGYSTAIKTRKIEMMLMEKYNISEGIDMKAMYKRYITLPGAGRLGGWIFERHALLQTSLTYKERSRGLLKDTFPMEIMLNQKNLVFSVPNKAEAISFGPGGDLPHPLQHRTLTFIDKMKDVRFDDDADIDINEGYFVPTDVGNPLFDAVFFQLNSEPPVMWVVQVSTDATGKPPGSRQDYPVLEETKERAQEWVDKGGYLVDKPVQIRFMFVVPQKTQKRLQDIRFKLPDPGDTEKEKWSGVKVYVQFVEF</sequence>
<dbReference type="EMBL" id="JAACJM010000061">
    <property type="protein sequence ID" value="KAF5353803.1"/>
    <property type="molecule type" value="Genomic_DNA"/>
</dbReference>
<reference evidence="1 2" key="1">
    <citation type="journal article" date="2020" name="ISME J.">
        <title>Uncovering the hidden diversity of litter-decomposition mechanisms in mushroom-forming fungi.</title>
        <authorList>
            <person name="Floudas D."/>
            <person name="Bentzer J."/>
            <person name="Ahren D."/>
            <person name="Johansson T."/>
            <person name="Persson P."/>
            <person name="Tunlid A."/>
        </authorList>
    </citation>
    <scope>NUCLEOTIDE SEQUENCE [LARGE SCALE GENOMIC DNA]</scope>
    <source>
        <strain evidence="1 2">CBS 291.85</strain>
    </source>
</reference>
<organism evidence="1 2">
    <name type="scientific">Tetrapyrgos nigripes</name>
    <dbReference type="NCBI Taxonomy" id="182062"/>
    <lineage>
        <taxon>Eukaryota</taxon>
        <taxon>Fungi</taxon>
        <taxon>Dikarya</taxon>
        <taxon>Basidiomycota</taxon>
        <taxon>Agaricomycotina</taxon>
        <taxon>Agaricomycetes</taxon>
        <taxon>Agaricomycetidae</taxon>
        <taxon>Agaricales</taxon>
        <taxon>Marasmiineae</taxon>
        <taxon>Marasmiaceae</taxon>
        <taxon>Tetrapyrgos</taxon>
    </lineage>
</organism>
<dbReference type="Proteomes" id="UP000559256">
    <property type="component" value="Unassembled WGS sequence"/>
</dbReference>
<accession>A0A8H5FYW2</accession>